<dbReference type="Gene3D" id="2.90.10.10">
    <property type="entry name" value="Bulb-type lectin domain"/>
    <property type="match status" value="1"/>
</dbReference>
<dbReference type="SUPFAM" id="SSF51110">
    <property type="entry name" value="alpha-D-mannose-specific plant lectins"/>
    <property type="match status" value="1"/>
</dbReference>
<gene>
    <name evidence="5" type="ORF">HK097_011075</name>
</gene>
<proteinExistence type="predicted"/>
<feature type="chain" id="PRO_5041932265" description="Bulb-type lectin domain-containing protein" evidence="3">
    <location>
        <begin position="22"/>
        <end position="332"/>
    </location>
</feature>
<dbReference type="InterPro" id="IPR036426">
    <property type="entry name" value="Bulb-type_lectin_dom_sf"/>
</dbReference>
<keyword evidence="1" id="KW-0175">Coiled coil</keyword>
<sequence>MHFKSWLGLLAIASLAPAVLGHDVMMTHIASDAFYPILNRLIAVTEDNTLHSTKNDTLDLTNMEDMAHWHVLLQVDGNLVLYDKEAIAESSVYWATNTNSVGSYSHQLILQLNGDLNLYDGDNVLIWQAKNPKPDTTTTYKSFVRYTDGALVVQNARTNETLWCSCDHPWQKPEKPTPPSPVVETATSRIVTSTTTMNHGTMSHTMPMSTTSSRRTSMTTTTTRRTTSTKTSTTTRKPAPPTTTTTTTTRRTTTTTRAATTTAHHGGGGAQCATRYNQCGGNGFTAMEETTSEKLARLEREIQELRNLLPSLNLSGPQAGAAALVGVLPPRK</sequence>
<feature type="region of interest" description="Disordered" evidence="2">
    <location>
        <begin position="197"/>
        <end position="270"/>
    </location>
</feature>
<accession>A0AAD5WZF0</accession>
<feature type="coiled-coil region" evidence="1">
    <location>
        <begin position="288"/>
        <end position="315"/>
    </location>
</feature>
<organism evidence="5 6">
    <name type="scientific">Rhizophlyctis rosea</name>
    <dbReference type="NCBI Taxonomy" id="64517"/>
    <lineage>
        <taxon>Eukaryota</taxon>
        <taxon>Fungi</taxon>
        <taxon>Fungi incertae sedis</taxon>
        <taxon>Chytridiomycota</taxon>
        <taxon>Chytridiomycota incertae sedis</taxon>
        <taxon>Chytridiomycetes</taxon>
        <taxon>Rhizophlyctidales</taxon>
        <taxon>Rhizophlyctidaceae</taxon>
        <taxon>Rhizophlyctis</taxon>
    </lineage>
</organism>
<feature type="compositionally biased region" description="Low complexity" evidence="2">
    <location>
        <begin position="197"/>
        <end position="264"/>
    </location>
</feature>
<feature type="domain" description="Bulb-type lectin" evidence="4">
    <location>
        <begin position="41"/>
        <end position="166"/>
    </location>
</feature>
<evidence type="ECO:0000313" key="6">
    <source>
        <dbReference type="Proteomes" id="UP001212841"/>
    </source>
</evidence>
<keyword evidence="6" id="KW-1185">Reference proteome</keyword>
<comment type="caution">
    <text evidence="5">The sequence shown here is derived from an EMBL/GenBank/DDBJ whole genome shotgun (WGS) entry which is preliminary data.</text>
</comment>
<evidence type="ECO:0000256" key="1">
    <source>
        <dbReference type="SAM" id="Coils"/>
    </source>
</evidence>
<evidence type="ECO:0000256" key="2">
    <source>
        <dbReference type="SAM" id="MobiDB-lite"/>
    </source>
</evidence>
<keyword evidence="3" id="KW-0732">Signal</keyword>
<dbReference type="EMBL" id="JADGJD010000882">
    <property type="protein sequence ID" value="KAJ3047892.1"/>
    <property type="molecule type" value="Genomic_DNA"/>
</dbReference>
<dbReference type="SMART" id="SM00108">
    <property type="entry name" value="B_lectin"/>
    <property type="match status" value="1"/>
</dbReference>
<dbReference type="PROSITE" id="PS50927">
    <property type="entry name" value="BULB_LECTIN"/>
    <property type="match status" value="1"/>
</dbReference>
<reference evidence="5" key="1">
    <citation type="submission" date="2020-05" db="EMBL/GenBank/DDBJ databases">
        <title>Phylogenomic resolution of chytrid fungi.</title>
        <authorList>
            <person name="Stajich J.E."/>
            <person name="Amses K."/>
            <person name="Simmons R."/>
            <person name="Seto K."/>
            <person name="Myers J."/>
            <person name="Bonds A."/>
            <person name="Quandt C.A."/>
            <person name="Barry K."/>
            <person name="Liu P."/>
            <person name="Grigoriev I."/>
            <person name="Longcore J.E."/>
            <person name="James T.Y."/>
        </authorList>
    </citation>
    <scope>NUCLEOTIDE SEQUENCE</scope>
    <source>
        <strain evidence="5">JEL0318</strain>
    </source>
</reference>
<feature type="signal peptide" evidence="3">
    <location>
        <begin position="1"/>
        <end position="21"/>
    </location>
</feature>
<name>A0AAD5WZF0_9FUNG</name>
<dbReference type="AlphaFoldDB" id="A0AAD5WZF0"/>
<evidence type="ECO:0000259" key="4">
    <source>
        <dbReference type="PROSITE" id="PS50927"/>
    </source>
</evidence>
<dbReference type="InterPro" id="IPR001480">
    <property type="entry name" value="Bulb-type_lectin_dom"/>
</dbReference>
<protein>
    <recommendedName>
        <fullName evidence="4">Bulb-type lectin domain-containing protein</fullName>
    </recommendedName>
</protein>
<evidence type="ECO:0000256" key="3">
    <source>
        <dbReference type="SAM" id="SignalP"/>
    </source>
</evidence>
<dbReference type="Proteomes" id="UP001212841">
    <property type="component" value="Unassembled WGS sequence"/>
</dbReference>
<evidence type="ECO:0000313" key="5">
    <source>
        <dbReference type="EMBL" id="KAJ3047892.1"/>
    </source>
</evidence>